<comment type="catalytic activity">
    <reaction evidence="8">
        <text>L-glutamine + H2O = L-glutamate + NH4(+)</text>
        <dbReference type="Rhea" id="RHEA:15889"/>
        <dbReference type="ChEBI" id="CHEBI:15377"/>
        <dbReference type="ChEBI" id="CHEBI:28938"/>
        <dbReference type="ChEBI" id="CHEBI:29985"/>
        <dbReference type="ChEBI" id="CHEBI:58359"/>
    </reaction>
</comment>
<evidence type="ECO:0000256" key="1">
    <source>
        <dbReference type="ARBA" id="ARBA00005077"/>
    </source>
</evidence>
<dbReference type="Gene3D" id="3.40.50.880">
    <property type="match status" value="1"/>
</dbReference>
<dbReference type="InterPro" id="IPR006274">
    <property type="entry name" value="CarbamoylP_synth_ssu"/>
</dbReference>
<dbReference type="Pfam" id="PF00988">
    <property type="entry name" value="CPSase_sm_chain"/>
    <property type="match status" value="1"/>
</dbReference>
<comment type="pathway">
    <text evidence="1 8">Amino-acid biosynthesis; L-arginine biosynthesis; carbamoyl phosphate from bicarbonate: step 1/1.</text>
</comment>
<comment type="subunit">
    <text evidence="8">Composed of two chains; the small (or glutamine) chain promotes the hydrolysis of glutamine to ammonia, which is used by the large (or ammonia) chain to synthesize carbamoyl phosphate. Tetramer of heterodimers (alpha,beta)4.</text>
</comment>
<dbReference type="SUPFAM" id="SSF52317">
    <property type="entry name" value="Class I glutamine amidotransferase-like"/>
    <property type="match status" value="1"/>
</dbReference>
<dbReference type="NCBIfam" id="TIGR01368">
    <property type="entry name" value="CPSaseIIsmall"/>
    <property type="match status" value="1"/>
</dbReference>
<feature type="binding site" evidence="8">
    <location>
        <position position="314"/>
    </location>
    <ligand>
        <name>L-glutamine</name>
        <dbReference type="ChEBI" id="CHEBI:58359"/>
    </ligand>
</feature>
<dbReference type="InterPro" id="IPR017926">
    <property type="entry name" value="GATASE"/>
</dbReference>
<dbReference type="PANTHER" id="PTHR43418">
    <property type="entry name" value="MULTIFUNCTIONAL TRYPTOPHAN BIOSYNTHESIS PROTEIN-RELATED"/>
    <property type="match status" value="1"/>
</dbReference>
<keyword evidence="11" id="KW-1185">Reference proteome</keyword>
<evidence type="ECO:0000256" key="6">
    <source>
        <dbReference type="ARBA" id="ARBA00022962"/>
    </source>
</evidence>
<evidence type="ECO:0000256" key="7">
    <source>
        <dbReference type="ARBA" id="ARBA00048816"/>
    </source>
</evidence>
<dbReference type="PROSITE" id="PS51273">
    <property type="entry name" value="GATASE_TYPE_1"/>
    <property type="match status" value="1"/>
</dbReference>
<evidence type="ECO:0000256" key="3">
    <source>
        <dbReference type="ARBA" id="ARBA00022598"/>
    </source>
</evidence>
<keyword evidence="8" id="KW-0028">Amino-acid biosynthesis</keyword>
<accession>A0ABT8TC67</accession>
<dbReference type="Gene3D" id="3.50.30.20">
    <property type="entry name" value="Carbamoyl-phosphate synthase small subunit, N-terminal domain"/>
    <property type="match status" value="1"/>
</dbReference>
<feature type="active site" evidence="8">
    <location>
        <position position="353"/>
    </location>
</feature>
<dbReference type="InterPro" id="IPR036480">
    <property type="entry name" value="CarbP_synth_ssu_N_sf"/>
</dbReference>
<keyword evidence="3 8" id="KW-0436">Ligase</keyword>
<dbReference type="Pfam" id="PF00117">
    <property type="entry name" value="GATase"/>
    <property type="match status" value="1"/>
</dbReference>
<dbReference type="Proteomes" id="UP001168380">
    <property type="component" value="Unassembled WGS sequence"/>
</dbReference>
<evidence type="ECO:0000256" key="8">
    <source>
        <dbReference type="HAMAP-Rule" id="MF_01209"/>
    </source>
</evidence>
<dbReference type="RefSeq" id="WP_302711315.1">
    <property type="nucleotide sequence ID" value="NZ_JAULRT010000032.1"/>
</dbReference>
<feature type="region of interest" description="CPSase" evidence="8">
    <location>
        <begin position="1"/>
        <end position="192"/>
    </location>
</feature>
<feature type="active site" evidence="8">
    <location>
        <position position="355"/>
    </location>
</feature>
<dbReference type="PRINTS" id="PR00099">
    <property type="entry name" value="CPSGATASE"/>
</dbReference>
<evidence type="ECO:0000256" key="2">
    <source>
        <dbReference type="ARBA" id="ARBA00007800"/>
    </source>
</evidence>
<feature type="domain" description="Carbamoyl-phosphate synthase small subunit N-terminal" evidence="9">
    <location>
        <begin position="7"/>
        <end position="137"/>
    </location>
</feature>
<feature type="binding site" evidence="8">
    <location>
        <position position="311"/>
    </location>
    <ligand>
        <name>L-glutamine</name>
        <dbReference type="ChEBI" id="CHEBI:58359"/>
    </ligand>
</feature>
<dbReference type="HAMAP" id="MF_01209">
    <property type="entry name" value="CPSase_S_chain"/>
    <property type="match status" value="1"/>
</dbReference>
<organism evidence="10 11">
    <name type="scientific">Gilvimarinus algae</name>
    <dbReference type="NCBI Taxonomy" id="3058037"/>
    <lineage>
        <taxon>Bacteria</taxon>
        <taxon>Pseudomonadati</taxon>
        <taxon>Pseudomonadota</taxon>
        <taxon>Gammaproteobacteria</taxon>
        <taxon>Cellvibrionales</taxon>
        <taxon>Cellvibrionaceae</taxon>
        <taxon>Gilvimarinus</taxon>
    </lineage>
</organism>
<comment type="pathway">
    <text evidence="8">Pyrimidine metabolism; UMP biosynthesis via de novo pathway; (S)-dihydroorotate from bicarbonate: step 1/3.</text>
</comment>
<evidence type="ECO:0000313" key="11">
    <source>
        <dbReference type="Proteomes" id="UP001168380"/>
    </source>
</evidence>
<evidence type="ECO:0000259" key="9">
    <source>
        <dbReference type="SMART" id="SM01097"/>
    </source>
</evidence>
<name>A0ABT8TC67_9GAMM</name>
<feature type="binding site" evidence="8">
    <location>
        <position position="273"/>
    </location>
    <ligand>
        <name>L-glutamine</name>
        <dbReference type="ChEBI" id="CHEBI:58359"/>
    </ligand>
</feature>
<sequence length="379" mass="40669">MITGAHRPALLVLEDGSVFRGTAIGAEGLSAGEVVFNTSMTGYQEILTDPSYARQIVTLTYPHIGNTGTTPEDEECDTIWSAGLVIRDLPARSSNFRQTQTLDEYLKDKGVVGIADVDTRRLTRLLRDKGAQNGCIIAGELDEAKALAAAKAFPGLKGMDLAKEVTCSDPYRWTEGSWQLGGGHSDVVETRFKVVAYDYGVKRNILRMLADRGCDITVVPAKTPASEVLAMNPDGVFLANGPGDPEPCDYAIAAIKAILETDTPVFGICLGHQLLALASGAKTLKMKFGHHGGNHPVQDLETGCVMITAQNHGFAVDEATLPANLKATHKSLFDGSLQGIHRTDKPAFSFQGHPEASPGPHDAANLFDHFIELMESAKR</sequence>
<comment type="caution">
    <text evidence="10">The sequence shown here is derived from an EMBL/GenBank/DDBJ whole genome shotgun (WGS) entry which is preliminary data.</text>
</comment>
<dbReference type="PRINTS" id="PR00097">
    <property type="entry name" value="ANTSNTHASEII"/>
</dbReference>
<evidence type="ECO:0000256" key="5">
    <source>
        <dbReference type="ARBA" id="ARBA00022840"/>
    </source>
</evidence>
<feature type="binding site" evidence="8">
    <location>
        <position position="313"/>
    </location>
    <ligand>
        <name>L-glutamine</name>
        <dbReference type="ChEBI" id="CHEBI:58359"/>
    </ligand>
</feature>
<dbReference type="InterPro" id="IPR029062">
    <property type="entry name" value="Class_I_gatase-like"/>
</dbReference>
<dbReference type="PANTHER" id="PTHR43418:SF7">
    <property type="entry name" value="CARBAMOYL-PHOSPHATE SYNTHASE SMALL CHAIN"/>
    <property type="match status" value="1"/>
</dbReference>
<feature type="active site" description="Nucleophile" evidence="8">
    <location>
        <position position="269"/>
    </location>
</feature>
<dbReference type="NCBIfam" id="NF009475">
    <property type="entry name" value="PRK12838.1"/>
    <property type="match status" value="1"/>
</dbReference>
<keyword evidence="5 8" id="KW-0067">ATP-binding</keyword>
<comment type="catalytic activity">
    <reaction evidence="7 8">
        <text>hydrogencarbonate + L-glutamine + 2 ATP + H2O = carbamoyl phosphate + L-glutamate + 2 ADP + phosphate + 2 H(+)</text>
        <dbReference type="Rhea" id="RHEA:18633"/>
        <dbReference type="ChEBI" id="CHEBI:15377"/>
        <dbReference type="ChEBI" id="CHEBI:15378"/>
        <dbReference type="ChEBI" id="CHEBI:17544"/>
        <dbReference type="ChEBI" id="CHEBI:29985"/>
        <dbReference type="ChEBI" id="CHEBI:30616"/>
        <dbReference type="ChEBI" id="CHEBI:43474"/>
        <dbReference type="ChEBI" id="CHEBI:58228"/>
        <dbReference type="ChEBI" id="CHEBI:58359"/>
        <dbReference type="ChEBI" id="CHEBI:456216"/>
        <dbReference type="EC" id="6.3.5.5"/>
    </reaction>
</comment>
<comment type="function">
    <text evidence="8">Small subunit of the glutamine-dependent carbamoyl phosphate synthetase (CPSase). CPSase catalyzes the formation of carbamoyl phosphate from the ammonia moiety of glutamine, carbonate, and phosphate donated by ATP, constituting the first step of 2 biosynthetic pathways, one leading to arginine and/or urea and the other to pyrimidine nucleotides. The small subunit (glutamine amidotransferase) binds and cleaves glutamine to supply the large subunit with the substrate ammonia.</text>
</comment>
<evidence type="ECO:0000313" key="10">
    <source>
        <dbReference type="EMBL" id="MDO3381189.1"/>
    </source>
</evidence>
<feature type="binding site" evidence="8">
    <location>
        <position position="270"/>
    </location>
    <ligand>
        <name>L-glutamine</name>
        <dbReference type="ChEBI" id="CHEBI:58359"/>
    </ligand>
</feature>
<dbReference type="CDD" id="cd01744">
    <property type="entry name" value="GATase1_CPSase"/>
    <property type="match status" value="1"/>
</dbReference>
<protein>
    <recommendedName>
        <fullName evidence="8">Carbamoyl phosphate synthase small chain</fullName>
        <ecNumber evidence="8">6.3.5.5</ecNumber>
    </recommendedName>
    <alternativeName>
        <fullName evidence="8">Carbamoyl phosphate synthetase glutamine chain</fullName>
    </alternativeName>
</protein>
<dbReference type="PRINTS" id="PR00096">
    <property type="entry name" value="GATASE"/>
</dbReference>
<dbReference type="EC" id="6.3.5.5" evidence="8"/>
<comment type="similarity">
    <text evidence="2 8">Belongs to the CarA family.</text>
</comment>
<dbReference type="InterPro" id="IPR035686">
    <property type="entry name" value="CPSase_GATase1"/>
</dbReference>
<keyword evidence="4 8" id="KW-0547">Nucleotide-binding</keyword>
<dbReference type="SMART" id="SM01097">
    <property type="entry name" value="CPSase_sm_chain"/>
    <property type="match status" value="1"/>
</dbReference>
<feature type="binding site" evidence="8">
    <location>
        <position position="51"/>
    </location>
    <ligand>
        <name>L-glutamine</name>
        <dbReference type="ChEBI" id="CHEBI:58359"/>
    </ligand>
</feature>
<dbReference type="SUPFAM" id="SSF52021">
    <property type="entry name" value="Carbamoyl phosphate synthetase, small subunit N-terminal domain"/>
    <property type="match status" value="1"/>
</dbReference>
<feature type="binding site" evidence="8">
    <location>
        <position position="243"/>
    </location>
    <ligand>
        <name>L-glutamine</name>
        <dbReference type="ChEBI" id="CHEBI:58359"/>
    </ligand>
</feature>
<evidence type="ECO:0000256" key="4">
    <source>
        <dbReference type="ARBA" id="ARBA00022741"/>
    </source>
</evidence>
<proteinExistence type="inferred from homology"/>
<gene>
    <name evidence="8 10" type="primary">carA</name>
    <name evidence="10" type="ORF">QWI16_03330</name>
</gene>
<keyword evidence="8" id="KW-0055">Arginine biosynthesis</keyword>
<keyword evidence="8" id="KW-0665">Pyrimidine biosynthesis</keyword>
<reference evidence="10" key="1">
    <citation type="submission" date="2023-07" db="EMBL/GenBank/DDBJ databases">
        <title>Gilvimarinus algae sp. nov., isolated from the surface of Kelp.</title>
        <authorList>
            <person name="Sun Y.Y."/>
            <person name="Gong Y."/>
            <person name="Du Z.J."/>
        </authorList>
    </citation>
    <scope>NUCLEOTIDE SEQUENCE</scope>
    <source>
        <strain evidence="10">SDUM040014</strain>
    </source>
</reference>
<dbReference type="EMBL" id="JAULRT010000032">
    <property type="protein sequence ID" value="MDO3381189.1"/>
    <property type="molecule type" value="Genomic_DNA"/>
</dbReference>
<feature type="binding site" evidence="8">
    <location>
        <position position="241"/>
    </location>
    <ligand>
        <name>L-glutamine</name>
        <dbReference type="ChEBI" id="CHEBI:58359"/>
    </ligand>
</feature>
<keyword evidence="6 8" id="KW-0315">Glutamine amidotransferase</keyword>
<dbReference type="InterPro" id="IPR050472">
    <property type="entry name" value="Anth_synth/Amidotransfase"/>
</dbReference>
<dbReference type="GO" id="GO:0004088">
    <property type="term" value="F:carbamoyl-phosphate synthase (glutamine-hydrolyzing) activity"/>
    <property type="evidence" value="ECO:0007669"/>
    <property type="project" value="UniProtKB-EC"/>
</dbReference>
<dbReference type="InterPro" id="IPR002474">
    <property type="entry name" value="CarbamoylP_synth_ssu_N"/>
</dbReference>